<gene>
    <name evidence="3" type="ORF">ACFS2C_17260</name>
</gene>
<keyword evidence="4" id="KW-1185">Reference proteome</keyword>
<dbReference type="InterPro" id="IPR003399">
    <property type="entry name" value="Mce/MlaD"/>
</dbReference>
<name>A0ABW5WAU7_9PSEU</name>
<dbReference type="InterPro" id="IPR024516">
    <property type="entry name" value="Mce_C"/>
</dbReference>
<organism evidence="3 4">
    <name type="scientific">Prauserella oleivorans</name>
    <dbReference type="NCBI Taxonomy" id="1478153"/>
    <lineage>
        <taxon>Bacteria</taxon>
        <taxon>Bacillati</taxon>
        <taxon>Actinomycetota</taxon>
        <taxon>Actinomycetes</taxon>
        <taxon>Pseudonocardiales</taxon>
        <taxon>Pseudonocardiaceae</taxon>
        <taxon>Prauserella</taxon>
    </lineage>
</organism>
<sequence>MRMPGIQGRRGPAFGGAVGALALAVLVAAAVAVPQLRFQASTTEYTAEFANAAGLSSGDQVHVAGVPAGRVTDVELAGDRVRVEFRLDNAQPLGDTTTAAVKLATVLGTRYLAVQPGGSGELPSGTIPMHRTSVPYSLGDIADTAKQTAEQLDVTALRGMISALQEAAPDGRLLGDALAGVGRATSIVGERNDQFRSLLQGVRTLTTSLLDQRETLVTLLGDAGLVAETVNARRGTIRQLITDLDALTSALDRVLRENEPQFGPLLSDLHSITDTLERNDAQLAEVLTKLGPGSRYLANATGNGPWGDVSGPAGPLPDNLLCLAALLEGCR</sequence>
<dbReference type="PANTHER" id="PTHR33371:SF18">
    <property type="entry name" value="MCE-FAMILY PROTEIN MCE3C"/>
    <property type="match status" value="1"/>
</dbReference>
<dbReference type="Pfam" id="PF02470">
    <property type="entry name" value="MlaD"/>
    <property type="match status" value="1"/>
</dbReference>
<dbReference type="EMBL" id="JBHUOF010000021">
    <property type="protein sequence ID" value="MFD2801144.1"/>
    <property type="molecule type" value="Genomic_DNA"/>
</dbReference>
<reference evidence="4" key="1">
    <citation type="journal article" date="2019" name="Int. J. Syst. Evol. Microbiol.">
        <title>The Global Catalogue of Microorganisms (GCM) 10K type strain sequencing project: providing services to taxonomists for standard genome sequencing and annotation.</title>
        <authorList>
            <consortium name="The Broad Institute Genomics Platform"/>
            <consortium name="The Broad Institute Genome Sequencing Center for Infectious Disease"/>
            <person name="Wu L."/>
            <person name="Ma J."/>
        </authorList>
    </citation>
    <scope>NUCLEOTIDE SEQUENCE [LARGE SCALE GENOMIC DNA]</scope>
    <source>
        <strain evidence="4">IBRC-M 10906</strain>
    </source>
</reference>
<evidence type="ECO:0000259" key="2">
    <source>
        <dbReference type="Pfam" id="PF11887"/>
    </source>
</evidence>
<dbReference type="InterPro" id="IPR052336">
    <property type="entry name" value="MlaD_Phospholipid_Transporter"/>
</dbReference>
<dbReference type="NCBIfam" id="TIGR00996">
    <property type="entry name" value="Mtu_fam_mce"/>
    <property type="match status" value="1"/>
</dbReference>
<evidence type="ECO:0000313" key="3">
    <source>
        <dbReference type="EMBL" id="MFD2801144.1"/>
    </source>
</evidence>
<comment type="caution">
    <text evidence="3">The sequence shown here is derived from an EMBL/GenBank/DDBJ whole genome shotgun (WGS) entry which is preliminary data.</text>
</comment>
<evidence type="ECO:0000313" key="4">
    <source>
        <dbReference type="Proteomes" id="UP001597478"/>
    </source>
</evidence>
<dbReference type="PANTHER" id="PTHR33371">
    <property type="entry name" value="INTERMEMBRANE PHOSPHOLIPID TRANSPORT SYSTEM BINDING PROTEIN MLAD-RELATED"/>
    <property type="match status" value="1"/>
</dbReference>
<dbReference type="InterPro" id="IPR005693">
    <property type="entry name" value="Mce"/>
</dbReference>
<feature type="domain" description="Mce/MlaD" evidence="1">
    <location>
        <begin position="42"/>
        <end position="117"/>
    </location>
</feature>
<dbReference type="RefSeq" id="WP_377391284.1">
    <property type="nucleotide sequence ID" value="NZ_JBHSAN010000024.1"/>
</dbReference>
<accession>A0ABW5WAU7</accession>
<feature type="domain" description="Mammalian cell entry C-terminal" evidence="2">
    <location>
        <begin position="124"/>
        <end position="303"/>
    </location>
</feature>
<evidence type="ECO:0000259" key="1">
    <source>
        <dbReference type="Pfam" id="PF02470"/>
    </source>
</evidence>
<proteinExistence type="predicted"/>
<dbReference type="Proteomes" id="UP001597478">
    <property type="component" value="Unassembled WGS sequence"/>
</dbReference>
<protein>
    <submittedName>
        <fullName evidence="3">MCE family protein</fullName>
    </submittedName>
</protein>
<dbReference type="Pfam" id="PF11887">
    <property type="entry name" value="Mce4_CUP1"/>
    <property type="match status" value="1"/>
</dbReference>